<comment type="caution">
    <text evidence="9">The sequence shown here is derived from an EMBL/GenBank/DDBJ whole genome shotgun (WGS) entry which is preliminary data.</text>
</comment>
<evidence type="ECO:0000259" key="8">
    <source>
        <dbReference type="PROSITE" id="PS50928"/>
    </source>
</evidence>
<evidence type="ECO:0000256" key="5">
    <source>
        <dbReference type="ARBA" id="ARBA00022989"/>
    </source>
</evidence>
<keyword evidence="5 7" id="KW-1133">Transmembrane helix</keyword>
<keyword evidence="3" id="KW-1003">Cell membrane</keyword>
<feature type="transmembrane region" description="Helical" evidence="7">
    <location>
        <begin position="124"/>
        <end position="145"/>
    </location>
</feature>
<reference evidence="9 10" key="1">
    <citation type="submission" date="2017-09" db="EMBL/GenBank/DDBJ databases">
        <title>Depth-based differentiation of microbial function through sediment-hosted aquifers and enrichment of novel symbionts in the deep terrestrial subsurface.</title>
        <authorList>
            <person name="Probst A.J."/>
            <person name="Ladd B."/>
            <person name="Jarett J.K."/>
            <person name="Geller-Mcgrath D.E."/>
            <person name="Sieber C.M."/>
            <person name="Emerson J.B."/>
            <person name="Anantharaman K."/>
            <person name="Thomas B.C."/>
            <person name="Malmstrom R."/>
            <person name="Stieglmeier M."/>
            <person name="Klingl A."/>
            <person name="Woyke T."/>
            <person name="Ryan C.M."/>
            <person name="Banfield J.F."/>
        </authorList>
    </citation>
    <scope>NUCLEOTIDE SEQUENCE [LARGE SCALE GENOMIC DNA]</scope>
    <source>
        <strain evidence="9">CG11_big_fil_rev_8_21_14_0_20_45_26</strain>
    </source>
</reference>
<keyword evidence="2 7" id="KW-0813">Transport</keyword>
<dbReference type="PANTHER" id="PTHR43744:SF12">
    <property type="entry name" value="ABC TRANSPORTER PERMEASE PROTEIN MG189-RELATED"/>
    <property type="match status" value="1"/>
</dbReference>
<dbReference type="InterPro" id="IPR035906">
    <property type="entry name" value="MetI-like_sf"/>
</dbReference>
<dbReference type="SUPFAM" id="SSF161098">
    <property type="entry name" value="MetI-like"/>
    <property type="match status" value="1"/>
</dbReference>
<feature type="domain" description="ABC transmembrane type-1" evidence="8">
    <location>
        <begin position="53"/>
        <end position="242"/>
    </location>
</feature>
<comment type="similarity">
    <text evidence="7">Belongs to the binding-protein-dependent transport system permease family.</text>
</comment>
<dbReference type="Pfam" id="PF00528">
    <property type="entry name" value="BPD_transp_1"/>
    <property type="match status" value="1"/>
</dbReference>
<dbReference type="GO" id="GO:0005886">
    <property type="term" value="C:plasma membrane"/>
    <property type="evidence" value="ECO:0007669"/>
    <property type="project" value="UniProtKB-SubCell"/>
</dbReference>
<gene>
    <name evidence="9" type="ORF">COV74_00975</name>
</gene>
<keyword evidence="4 7" id="KW-0812">Transmembrane</keyword>
<evidence type="ECO:0000313" key="9">
    <source>
        <dbReference type="EMBL" id="PIQ87387.1"/>
    </source>
</evidence>
<dbReference type="CDD" id="cd06261">
    <property type="entry name" value="TM_PBP2"/>
    <property type="match status" value="1"/>
</dbReference>
<evidence type="ECO:0000256" key="2">
    <source>
        <dbReference type="ARBA" id="ARBA00022448"/>
    </source>
</evidence>
<sequence>MIAPFFWMLTASLKEPGAVFSYQKAWWHDWVPTTFVWQNYTKALEAVPFARFYLNSIFIVVCTTAGQVITSAMAAYAFARLRFAGRDKIFFAYLATMMIPGAVTMIPVFILLSKLGWINTYKAMILPGIFTAYGTFMLRQFFLTLPKDLEDAAMIDGCSYFGIFWRILLPLSKPALATLTIFTFMGSWMNFMWPLIVVNSEEKFPLPVGLAYFQSLYRTDWTLLMAGSVMMILPILIVFIFGQRYFVEGIKLSGIKG</sequence>
<protein>
    <submittedName>
        <fullName evidence="9">Sugar ABC transporter permease</fullName>
    </submittedName>
</protein>
<evidence type="ECO:0000256" key="3">
    <source>
        <dbReference type="ARBA" id="ARBA00022475"/>
    </source>
</evidence>
<dbReference type="Gene3D" id="1.10.3720.10">
    <property type="entry name" value="MetI-like"/>
    <property type="match status" value="1"/>
</dbReference>
<feature type="transmembrane region" description="Helical" evidence="7">
    <location>
        <begin position="175"/>
        <end position="196"/>
    </location>
</feature>
<evidence type="ECO:0000313" key="10">
    <source>
        <dbReference type="Proteomes" id="UP000230859"/>
    </source>
</evidence>
<dbReference type="PANTHER" id="PTHR43744">
    <property type="entry name" value="ABC TRANSPORTER PERMEASE PROTEIN MG189-RELATED-RELATED"/>
    <property type="match status" value="1"/>
</dbReference>
<dbReference type="GO" id="GO:0055085">
    <property type="term" value="P:transmembrane transport"/>
    <property type="evidence" value="ECO:0007669"/>
    <property type="project" value="InterPro"/>
</dbReference>
<evidence type="ECO:0000256" key="4">
    <source>
        <dbReference type="ARBA" id="ARBA00022692"/>
    </source>
</evidence>
<evidence type="ECO:0000256" key="1">
    <source>
        <dbReference type="ARBA" id="ARBA00004651"/>
    </source>
</evidence>
<evidence type="ECO:0000256" key="7">
    <source>
        <dbReference type="RuleBase" id="RU363032"/>
    </source>
</evidence>
<organism evidence="9 10">
    <name type="scientific">Candidatus Abzuiibacterium crystallinum</name>
    <dbReference type="NCBI Taxonomy" id="1974748"/>
    <lineage>
        <taxon>Bacteria</taxon>
        <taxon>Pseudomonadati</taxon>
        <taxon>Candidatus Omnitrophota</taxon>
        <taxon>Candidatus Abzuiibacterium</taxon>
    </lineage>
</organism>
<proteinExistence type="inferred from homology"/>
<feature type="transmembrane region" description="Helical" evidence="7">
    <location>
        <begin position="221"/>
        <end position="242"/>
    </location>
</feature>
<dbReference type="Proteomes" id="UP000230859">
    <property type="component" value="Unassembled WGS sequence"/>
</dbReference>
<comment type="subcellular location">
    <subcellularLocation>
        <location evidence="1 7">Cell membrane</location>
        <topology evidence="1 7">Multi-pass membrane protein</topology>
    </subcellularLocation>
</comment>
<accession>A0A2H0LSP4</accession>
<keyword evidence="6 7" id="KW-0472">Membrane</keyword>
<dbReference type="EMBL" id="PCVY01000013">
    <property type="protein sequence ID" value="PIQ87387.1"/>
    <property type="molecule type" value="Genomic_DNA"/>
</dbReference>
<name>A0A2H0LSP4_9BACT</name>
<dbReference type="AlphaFoldDB" id="A0A2H0LSP4"/>
<evidence type="ECO:0000256" key="6">
    <source>
        <dbReference type="ARBA" id="ARBA00023136"/>
    </source>
</evidence>
<dbReference type="InterPro" id="IPR000515">
    <property type="entry name" value="MetI-like"/>
</dbReference>
<feature type="transmembrane region" description="Helical" evidence="7">
    <location>
        <begin position="52"/>
        <end position="78"/>
    </location>
</feature>
<dbReference type="PROSITE" id="PS50928">
    <property type="entry name" value="ABC_TM1"/>
    <property type="match status" value="1"/>
</dbReference>
<feature type="transmembrane region" description="Helical" evidence="7">
    <location>
        <begin position="90"/>
        <end position="112"/>
    </location>
</feature>